<sequence length="176" mass="20589">MCFEFGSSEFIDSLSDAVEAENEEEAEKRKILERIEALEKRWHAENLERRHRNRGTVNNPTGHEEGDSTKTERYSGELKKTSNVKRRRKDVELINEGLGDYIVEKAEMDRIKMNKEVEDESTKQSKTKILPKSSQEIANTKKTDKIGEGHPPKLHTKDSDDLPDWMFRRDPTRRFK</sequence>
<evidence type="ECO:0000313" key="2">
    <source>
        <dbReference type="EMBL" id="OGC54057.1"/>
    </source>
</evidence>
<organism evidence="2 3">
    <name type="scientific">candidate division WWE3 bacterium RIFCSPHIGHO2_02_FULL_38_14</name>
    <dbReference type="NCBI Taxonomy" id="1802620"/>
    <lineage>
        <taxon>Bacteria</taxon>
        <taxon>Katanobacteria</taxon>
    </lineage>
</organism>
<feature type="compositionally biased region" description="Basic and acidic residues" evidence="1">
    <location>
        <begin position="139"/>
        <end position="176"/>
    </location>
</feature>
<protein>
    <submittedName>
        <fullName evidence="2">Uncharacterized protein</fullName>
    </submittedName>
</protein>
<dbReference type="AlphaFoldDB" id="A0A1F4VA37"/>
<evidence type="ECO:0000256" key="1">
    <source>
        <dbReference type="SAM" id="MobiDB-lite"/>
    </source>
</evidence>
<feature type="compositionally biased region" description="Basic and acidic residues" evidence="1">
    <location>
        <begin position="114"/>
        <end position="123"/>
    </location>
</feature>
<dbReference type="STRING" id="1802620.A3D91_04850"/>
<accession>A0A1F4VA37</accession>
<proteinExistence type="predicted"/>
<feature type="region of interest" description="Disordered" evidence="1">
    <location>
        <begin position="43"/>
        <end position="90"/>
    </location>
</feature>
<comment type="caution">
    <text evidence="2">The sequence shown here is derived from an EMBL/GenBank/DDBJ whole genome shotgun (WGS) entry which is preliminary data.</text>
</comment>
<dbReference type="EMBL" id="MEVD01000006">
    <property type="protein sequence ID" value="OGC54057.1"/>
    <property type="molecule type" value="Genomic_DNA"/>
</dbReference>
<gene>
    <name evidence="2" type="ORF">A3D91_04850</name>
</gene>
<evidence type="ECO:0000313" key="3">
    <source>
        <dbReference type="Proteomes" id="UP000178127"/>
    </source>
</evidence>
<name>A0A1F4VA37_UNCKA</name>
<reference evidence="2 3" key="1">
    <citation type="journal article" date="2016" name="Nat. Commun.">
        <title>Thousands of microbial genomes shed light on interconnected biogeochemical processes in an aquifer system.</title>
        <authorList>
            <person name="Anantharaman K."/>
            <person name="Brown C.T."/>
            <person name="Hug L.A."/>
            <person name="Sharon I."/>
            <person name="Castelle C.J."/>
            <person name="Probst A.J."/>
            <person name="Thomas B.C."/>
            <person name="Singh A."/>
            <person name="Wilkins M.J."/>
            <person name="Karaoz U."/>
            <person name="Brodie E.L."/>
            <person name="Williams K.H."/>
            <person name="Hubbard S.S."/>
            <person name="Banfield J.F."/>
        </authorList>
    </citation>
    <scope>NUCLEOTIDE SEQUENCE [LARGE SCALE GENOMIC DNA]</scope>
</reference>
<feature type="compositionally biased region" description="Basic and acidic residues" evidence="1">
    <location>
        <begin position="62"/>
        <end position="80"/>
    </location>
</feature>
<feature type="region of interest" description="Disordered" evidence="1">
    <location>
        <begin position="114"/>
        <end position="176"/>
    </location>
</feature>
<dbReference type="Proteomes" id="UP000178127">
    <property type="component" value="Unassembled WGS sequence"/>
</dbReference>